<gene>
    <name evidence="3" type="ORF">A2W05_05450</name>
</gene>
<proteinExistence type="predicted"/>
<dbReference type="InterPro" id="IPR052513">
    <property type="entry name" value="Thioester_dehydratase-like"/>
</dbReference>
<evidence type="ECO:0000313" key="3">
    <source>
        <dbReference type="EMBL" id="OGL44101.1"/>
    </source>
</evidence>
<feature type="domain" description="ChsH2 C-terminal OB-fold" evidence="1">
    <location>
        <begin position="93"/>
        <end position="158"/>
    </location>
</feature>
<dbReference type="EMBL" id="MGDE01000194">
    <property type="protein sequence ID" value="OGL44101.1"/>
    <property type="molecule type" value="Genomic_DNA"/>
</dbReference>
<dbReference type="Pfam" id="PF12172">
    <property type="entry name" value="zf-ChsH2"/>
    <property type="match status" value="1"/>
</dbReference>
<reference evidence="3 4" key="1">
    <citation type="journal article" date="2016" name="Nat. Commun.">
        <title>Thousands of microbial genomes shed light on interconnected biogeochemical processes in an aquifer system.</title>
        <authorList>
            <person name="Anantharaman K."/>
            <person name="Brown C.T."/>
            <person name="Hug L.A."/>
            <person name="Sharon I."/>
            <person name="Castelle C.J."/>
            <person name="Probst A.J."/>
            <person name="Thomas B.C."/>
            <person name="Singh A."/>
            <person name="Wilkins M.J."/>
            <person name="Karaoz U."/>
            <person name="Brodie E.L."/>
            <person name="Williams K.H."/>
            <person name="Hubbard S.S."/>
            <person name="Banfield J.F."/>
        </authorList>
    </citation>
    <scope>NUCLEOTIDE SEQUENCE [LARGE SCALE GENOMIC DNA]</scope>
</reference>
<dbReference type="InterPro" id="IPR002878">
    <property type="entry name" value="ChsH2_C"/>
</dbReference>
<dbReference type="PANTHER" id="PTHR34075:SF4">
    <property type="entry name" value="DUF35 DOMAIN-CONTAINING PROTEIN"/>
    <property type="match status" value="1"/>
</dbReference>
<organism evidence="3 4">
    <name type="scientific">Candidatus Schekmanbacteria bacterium RBG_16_38_10</name>
    <dbReference type="NCBI Taxonomy" id="1817879"/>
    <lineage>
        <taxon>Bacteria</taxon>
        <taxon>Candidatus Schekmaniibacteriota</taxon>
    </lineage>
</organism>
<accession>A0A1F7RRM9</accession>
<dbReference type="SUPFAM" id="SSF50249">
    <property type="entry name" value="Nucleic acid-binding proteins"/>
    <property type="match status" value="1"/>
</dbReference>
<dbReference type="AlphaFoldDB" id="A0A1F7RRM9"/>
<feature type="domain" description="ChsH2 rubredoxin-like zinc ribbon" evidence="2">
    <location>
        <begin position="58"/>
        <end position="89"/>
    </location>
</feature>
<evidence type="ECO:0000259" key="2">
    <source>
        <dbReference type="Pfam" id="PF12172"/>
    </source>
</evidence>
<dbReference type="PANTHER" id="PTHR34075">
    <property type="entry name" value="BLR3430 PROTEIN"/>
    <property type="match status" value="1"/>
</dbReference>
<dbReference type="Gene3D" id="6.10.30.10">
    <property type="match status" value="1"/>
</dbReference>
<sequence>MSDKGKFILPETDDGTVLFNVPFPEDLSQLKKMTPLIIKQAYQIDYIHSYGQDSPFFAGLANRKLLGTKCTGCGYSYATPKLHCMECGAECDWIELPEEGKIHTWTTCYFGGEEFLKETPFNLILVEFDGINTLFLSRLVGISQEKIKIGMRIRAKFKRNSKFKPTDVYFVPVFNKGKEKS</sequence>
<dbReference type="Pfam" id="PF01796">
    <property type="entry name" value="OB_ChsH2_C"/>
    <property type="match status" value="1"/>
</dbReference>
<dbReference type="Proteomes" id="UP000178797">
    <property type="component" value="Unassembled WGS sequence"/>
</dbReference>
<dbReference type="InterPro" id="IPR012340">
    <property type="entry name" value="NA-bd_OB-fold"/>
</dbReference>
<comment type="caution">
    <text evidence="3">The sequence shown here is derived from an EMBL/GenBank/DDBJ whole genome shotgun (WGS) entry which is preliminary data.</text>
</comment>
<dbReference type="InterPro" id="IPR022002">
    <property type="entry name" value="ChsH2_Znr"/>
</dbReference>
<evidence type="ECO:0000313" key="4">
    <source>
        <dbReference type="Proteomes" id="UP000178797"/>
    </source>
</evidence>
<protein>
    <submittedName>
        <fullName evidence="3">Nucleotide-binding protein</fullName>
    </submittedName>
</protein>
<evidence type="ECO:0000259" key="1">
    <source>
        <dbReference type="Pfam" id="PF01796"/>
    </source>
</evidence>
<name>A0A1F7RRM9_9BACT</name>